<dbReference type="Pfam" id="PF08424">
    <property type="entry name" value="NRDE-2"/>
    <property type="match status" value="1"/>
</dbReference>
<dbReference type="GeneID" id="70131147"/>
<feature type="compositionally biased region" description="Basic and acidic residues" evidence="4">
    <location>
        <begin position="27"/>
        <end position="51"/>
    </location>
</feature>
<comment type="subcellular location">
    <subcellularLocation>
        <location evidence="1">Nucleus</location>
    </subcellularLocation>
</comment>
<feature type="compositionally biased region" description="Basic and acidic residues" evidence="4">
    <location>
        <begin position="491"/>
        <end position="501"/>
    </location>
</feature>
<protein>
    <submittedName>
        <fullName evidence="5">NRDE-2, necessary for RNA interference-domain-containing protein</fullName>
    </submittedName>
</protein>
<feature type="region of interest" description="Disordered" evidence="4">
    <location>
        <begin position="489"/>
        <end position="508"/>
    </location>
</feature>
<dbReference type="GO" id="GO:1902369">
    <property type="term" value="P:negative regulation of RNA catabolic process"/>
    <property type="evidence" value="ECO:0007669"/>
    <property type="project" value="TreeGrafter"/>
</dbReference>
<dbReference type="SUPFAM" id="SSF48452">
    <property type="entry name" value="TPR-like"/>
    <property type="match status" value="1"/>
</dbReference>
<dbReference type="PANTHER" id="PTHR13471">
    <property type="entry name" value="TETRATRICOPEPTIDE-LIKE HELICAL"/>
    <property type="match status" value="1"/>
</dbReference>
<gene>
    <name evidence="5" type="ORF">BKA67DRAFT_557418</name>
</gene>
<dbReference type="InterPro" id="IPR011990">
    <property type="entry name" value="TPR-like_helical_dom_sf"/>
</dbReference>
<reference evidence="5" key="1">
    <citation type="journal article" date="2021" name="Nat. Commun.">
        <title>Genetic determinants of endophytism in the Arabidopsis root mycobiome.</title>
        <authorList>
            <person name="Mesny F."/>
            <person name="Miyauchi S."/>
            <person name="Thiergart T."/>
            <person name="Pickel B."/>
            <person name="Atanasova L."/>
            <person name="Karlsson M."/>
            <person name="Huettel B."/>
            <person name="Barry K.W."/>
            <person name="Haridas S."/>
            <person name="Chen C."/>
            <person name="Bauer D."/>
            <person name="Andreopoulos W."/>
            <person name="Pangilinan J."/>
            <person name="LaButti K."/>
            <person name="Riley R."/>
            <person name="Lipzen A."/>
            <person name="Clum A."/>
            <person name="Drula E."/>
            <person name="Henrissat B."/>
            <person name="Kohler A."/>
            <person name="Grigoriev I.V."/>
            <person name="Martin F.M."/>
            <person name="Hacquard S."/>
        </authorList>
    </citation>
    <scope>NUCLEOTIDE SEQUENCE</scope>
    <source>
        <strain evidence="5">MPI-SDFR-AT-0073</strain>
    </source>
</reference>
<keyword evidence="6" id="KW-1185">Reference proteome</keyword>
<feature type="region of interest" description="Disordered" evidence="4">
    <location>
        <begin position="1"/>
        <end position="95"/>
    </location>
</feature>
<dbReference type="AlphaFoldDB" id="A0A9P8UTH8"/>
<comment type="caution">
    <text evidence="5">The sequence shown here is derived from an EMBL/GenBank/DDBJ whole genome shotgun (WGS) entry which is preliminary data.</text>
</comment>
<evidence type="ECO:0000256" key="4">
    <source>
        <dbReference type="SAM" id="MobiDB-lite"/>
    </source>
</evidence>
<feature type="compositionally biased region" description="Polar residues" evidence="4">
    <location>
        <begin position="206"/>
        <end position="217"/>
    </location>
</feature>
<evidence type="ECO:0000256" key="3">
    <source>
        <dbReference type="ARBA" id="ARBA00023242"/>
    </source>
</evidence>
<evidence type="ECO:0000256" key="1">
    <source>
        <dbReference type="ARBA" id="ARBA00004123"/>
    </source>
</evidence>
<dbReference type="Proteomes" id="UP000758603">
    <property type="component" value="Unassembled WGS sequence"/>
</dbReference>
<comment type="similarity">
    <text evidence="2">Belongs to the NRDE2 family.</text>
</comment>
<feature type="compositionally biased region" description="Basic and acidic residues" evidence="4">
    <location>
        <begin position="58"/>
        <end position="83"/>
    </location>
</feature>
<proteinExistence type="inferred from homology"/>
<dbReference type="EMBL" id="JAGPXC010000002">
    <property type="protein sequence ID" value="KAH6658212.1"/>
    <property type="molecule type" value="Genomic_DNA"/>
</dbReference>
<dbReference type="GO" id="GO:0031048">
    <property type="term" value="P:regulatory ncRNA-mediated heterochromatin formation"/>
    <property type="evidence" value="ECO:0007669"/>
    <property type="project" value="TreeGrafter"/>
</dbReference>
<organism evidence="5 6">
    <name type="scientific">Truncatella angustata</name>
    <dbReference type="NCBI Taxonomy" id="152316"/>
    <lineage>
        <taxon>Eukaryota</taxon>
        <taxon>Fungi</taxon>
        <taxon>Dikarya</taxon>
        <taxon>Ascomycota</taxon>
        <taxon>Pezizomycotina</taxon>
        <taxon>Sordariomycetes</taxon>
        <taxon>Xylariomycetidae</taxon>
        <taxon>Amphisphaeriales</taxon>
        <taxon>Sporocadaceae</taxon>
        <taxon>Truncatella</taxon>
    </lineage>
</organism>
<dbReference type="InterPro" id="IPR013633">
    <property type="entry name" value="NRDE-2"/>
</dbReference>
<evidence type="ECO:0000313" key="6">
    <source>
        <dbReference type="Proteomes" id="UP000758603"/>
    </source>
</evidence>
<keyword evidence="3" id="KW-0539">Nucleus</keyword>
<evidence type="ECO:0000313" key="5">
    <source>
        <dbReference type="EMBL" id="KAH6658212.1"/>
    </source>
</evidence>
<dbReference type="GO" id="GO:0071013">
    <property type="term" value="C:catalytic step 2 spliceosome"/>
    <property type="evidence" value="ECO:0007669"/>
    <property type="project" value="TreeGrafter"/>
</dbReference>
<name>A0A9P8UTH8_9PEZI</name>
<accession>A0A9P8UTH8</accession>
<dbReference type="Gene3D" id="1.25.40.10">
    <property type="entry name" value="Tetratricopeptide repeat domain"/>
    <property type="match status" value="1"/>
</dbReference>
<dbReference type="OrthoDB" id="297219at2759"/>
<dbReference type="RefSeq" id="XP_045962446.1">
    <property type="nucleotide sequence ID" value="XM_046102255.1"/>
</dbReference>
<sequence>MSSRGGSSVPKFTSFKKNSEPLIPTPAKDEEQEKDWQEDRRVRREGKPRDTGRHKRSKDLGRASDGRSTESEREPESKYDVIHRPAPPQPATDELFTIDKRGDPLIRRYGANDRYKVPAYRRFGAGRLLGSKSFFRIDRSGNREVFFLRGYGENGSQLSRDRKTVLAKVGRARSELVRVRPDKVQTFTGAEDFLPLKQLRKRKRTQSGSDGSASNEGPSYRSIHGMSKKHENSDSDEAYGSDISTEFDLTDTNDPIKLKNIQLTARVKEQPDDIDAWVQLAEHQDIIRDLNSPEGRAATQAEIKSYADIKHSMLEKALKHSKTPEQAANLRLRMMQEGSKIWDLKIVTQRWEELLADHGANFEIWKAYMTFRQVNLSTFRYDETKQLYTEKIRATATEMAEHSSESRKMSLYDQLIVVFSRATHFIADSGYAELAVAAWQAMLELHFCRPVALANASPSLSLSGLQTFWESEVARIGDENAKGWGIFESTGGREDPPEPKLFDSSIPSSTRDPYKAWAAFERHRSQDAKIPARTMDDGTEDDPYRVIMYSDIEDLLFFIPTPSLSLVQEQLLDAFLLFCQLPPVFGSSVPIRTLLQDQVTHGGSTGFIVQEYEPELQDDAPGGIKPPIFDHYFRTMAKSLDVMFSYQWFSYMKPLPGTISSWQYTVVSNVLKHLTSTFRKTELATYYLCFESTNNTGSIKKAAKTLLKKESNNVDLYIAFARSEFTKGSQDVAMNVIPAALGLKDLTMHDRVRLCSTWAWMELENNGILQASMRLCQASEDAAVNDTISPLQVLKVRQLLTRNRDHFVSSREPDIALIYAEALALLEYTTGNSGKEPKSGNQGDIWSVIASVTLCSESFISRGFSRHLAHEKLLQSSAHLLYYHASHGSYRPAFFRQTIASYIRLFPRNTVFLRLYAWREERLSIEDRVRAILDETVLTSTDDCVSSRVFAIEHEMVRGNPHSTHAAFERAVESDVCKHHIGIWISYIRYCHQKKELRPRAKDVFYRAIQRCPWSKEVFMEAFFTLIREMDSLELKSVYHTFCDKGLRVHVELDEFVQQWKLVQR</sequence>
<feature type="region of interest" description="Disordered" evidence="4">
    <location>
        <begin position="198"/>
        <end position="241"/>
    </location>
</feature>
<evidence type="ECO:0000256" key="2">
    <source>
        <dbReference type="ARBA" id="ARBA00009265"/>
    </source>
</evidence>
<dbReference type="PANTHER" id="PTHR13471:SF0">
    <property type="entry name" value="NUCLEAR EXOSOME REGULATOR NRDE2"/>
    <property type="match status" value="1"/>
</dbReference>